<dbReference type="EMBL" id="GBRH01163842">
    <property type="protein sequence ID" value="JAE34054.1"/>
    <property type="molecule type" value="Transcribed_RNA"/>
</dbReference>
<dbReference type="AlphaFoldDB" id="A0A0A9HE16"/>
<reference evidence="2" key="1">
    <citation type="submission" date="2014-09" db="EMBL/GenBank/DDBJ databases">
        <authorList>
            <person name="Magalhaes I.L.F."/>
            <person name="Oliveira U."/>
            <person name="Santos F.R."/>
            <person name="Vidigal T.H.D.A."/>
            <person name="Brescovit A.D."/>
            <person name="Santos A.J."/>
        </authorList>
    </citation>
    <scope>NUCLEOTIDE SEQUENCE</scope>
    <source>
        <tissue evidence="2">Shoot tissue taken approximately 20 cm above the soil surface</tissue>
    </source>
</reference>
<sequence length="35" mass="3421">MTVSRTRPSRFSSPATAEDVGSGGGGDAIGVAAVR</sequence>
<protein>
    <submittedName>
        <fullName evidence="2">Uncharacterized protein</fullName>
    </submittedName>
</protein>
<feature type="region of interest" description="Disordered" evidence="1">
    <location>
        <begin position="1"/>
        <end position="35"/>
    </location>
</feature>
<evidence type="ECO:0000256" key="1">
    <source>
        <dbReference type="SAM" id="MobiDB-lite"/>
    </source>
</evidence>
<feature type="compositionally biased region" description="Polar residues" evidence="1">
    <location>
        <begin position="1"/>
        <end position="15"/>
    </location>
</feature>
<evidence type="ECO:0000313" key="2">
    <source>
        <dbReference type="EMBL" id="JAE34054.1"/>
    </source>
</evidence>
<name>A0A0A9HE16_ARUDO</name>
<reference evidence="2" key="2">
    <citation type="journal article" date="2015" name="Data Brief">
        <title>Shoot transcriptome of the giant reed, Arundo donax.</title>
        <authorList>
            <person name="Barrero R.A."/>
            <person name="Guerrero F.D."/>
            <person name="Moolhuijzen P."/>
            <person name="Goolsby J.A."/>
            <person name="Tidwell J."/>
            <person name="Bellgard S.E."/>
            <person name="Bellgard M.I."/>
        </authorList>
    </citation>
    <scope>NUCLEOTIDE SEQUENCE</scope>
    <source>
        <tissue evidence="2">Shoot tissue taken approximately 20 cm above the soil surface</tissue>
    </source>
</reference>
<accession>A0A0A9HE16</accession>
<proteinExistence type="predicted"/>
<organism evidence="2">
    <name type="scientific">Arundo donax</name>
    <name type="common">Giant reed</name>
    <name type="synonym">Donax arundinaceus</name>
    <dbReference type="NCBI Taxonomy" id="35708"/>
    <lineage>
        <taxon>Eukaryota</taxon>
        <taxon>Viridiplantae</taxon>
        <taxon>Streptophyta</taxon>
        <taxon>Embryophyta</taxon>
        <taxon>Tracheophyta</taxon>
        <taxon>Spermatophyta</taxon>
        <taxon>Magnoliopsida</taxon>
        <taxon>Liliopsida</taxon>
        <taxon>Poales</taxon>
        <taxon>Poaceae</taxon>
        <taxon>PACMAD clade</taxon>
        <taxon>Arundinoideae</taxon>
        <taxon>Arundineae</taxon>
        <taxon>Arundo</taxon>
    </lineage>
</organism>